<protein>
    <submittedName>
        <fullName evidence="1">Uncharacterized protein</fullName>
    </submittedName>
</protein>
<evidence type="ECO:0000313" key="1">
    <source>
        <dbReference type="EMBL" id="APP29937.1"/>
    </source>
</evidence>
<dbReference type="Proteomes" id="UP000072389">
    <property type="component" value="Chromosome"/>
</dbReference>
<name>A0A1E3MBW1_ACIBA</name>
<evidence type="ECO:0000313" key="2">
    <source>
        <dbReference type="Proteomes" id="UP000072389"/>
    </source>
</evidence>
<gene>
    <name evidence="1" type="ORF">AUO97_03520</name>
</gene>
<dbReference type="AlphaFoldDB" id="A0A1E3MBW1"/>
<dbReference type="RefSeq" id="WP_000556350.1">
    <property type="nucleotide sequence ID" value="NZ_CAUZGM010000006.1"/>
</dbReference>
<proteinExistence type="predicted"/>
<organism evidence="1 2">
    <name type="scientific">Acinetobacter baumannii</name>
    <dbReference type="NCBI Taxonomy" id="470"/>
    <lineage>
        <taxon>Bacteria</taxon>
        <taxon>Pseudomonadati</taxon>
        <taxon>Pseudomonadota</taxon>
        <taxon>Gammaproteobacteria</taxon>
        <taxon>Moraxellales</taxon>
        <taxon>Moraxellaceae</taxon>
        <taxon>Acinetobacter</taxon>
        <taxon>Acinetobacter calcoaceticus/baumannii complex</taxon>
    </lineage>
</organism>
<accession>A0A1E3MBW1</accession>
<reference evidence="1 2" key="1">
    <citation type="journal article" date="2014" name="Antimicrob. Agents Chemother.">
        <title>Triclosan can select for an AdeIJK-overexpressing mutant of Acinetobacter baumannii ATCC 17978 that displays reduced susceptibility to multiple antibiotics.</title>
        <authorList>
            <person name="Fernando D.M."/>
            <person name="Xu W."/>
            <person name="Loewen P.C."/>
            <person name="Zhanel G.G."/>
            <person name="Kumar A."/>
        </authorList>
    </citation>
    <scope>NUCLEOTIDE SEQUENCE [LARGE SCALE GENOMIC DNA]</scope>
    <source>
        <strain evidence="2">ATCC 17978</strain>
    </source>
</reference>
<dbReference type="EMBL" id="CP018664">
    <property type="protein sequence ID" value="APP29937.1"/>
    <property type="molecule type" value="Genomic_DNA"/>
</dbReference>
<sequence length="71" mass="8335">MHSTLDVNNYKKMMAEKILEEIEYPPENLQNLFFAFSKMKVDDGLKEQEFSTIINTQHYQVVNIKCAVHAK</sequence>